<keyword evidence="9" id="KW-1185">Reference proteome</keyword>
<name>A0ABT8G6E3_9MICO</name>
<evidence type="ECO:0000313" key="9">
    <source>
        <dbReference type="Proteomes" id="UP001172728"/>
    </source>
</evidence>
<dbReference type="PIRSF" id="PIRSF010631">
    <property type="entry name" value="A-rhamnsds"/>
    <property type="match status" value="1"/>
</dbReference>
<dbReference type="InterPro" id="IPR035396">
    <property type="entry name" value="Bac_rhamnosid6H"/>
</dbReference>
<comment type="caution">
    <text evidence="8">The sequence shown here is derived from an EMBL/GenBank/DDBJ whole genome shotgun (WGS) entry which is preliminary data.</text>
</comment>
<sequence>MDTTASDLRIEHRDGVALGIGEERPRLSWTVAPGTVQAAYEIAWLVTSPDGTVLDQGSVAAEDDARVLVPWPAAPLPARARAEVRVRVRDADGAWGAWSPEAVAERALGAADWRARLVGPATEAEGGDRRPPLLRTDFTVPGTEVRAARLHLTAHGLVRAEVNGRRTTEDTLLPGWTPYQDRLRVHVHDVTALVRPGANAIGLALADGWFRGRFGFEGGTSDIYGTHVGALVQLEVVTDAGTTVVASDGSWRTAPGPLDHASLYDGERYDARREPAGWSEPGFDDASWDAVTVHELDTATLCAPDGPPVRCTEELHPVNVTADGDGWLVDYGQNHAGRPRLTLPALPAGTVVTVRHAEVLQDGTLCTRPLREAPSVDEVVSAGEPLVWEPDFTIHGYRYAHISGIPAAPTPGAVVSRVLHTDMRRIGWFECSDPELNRLHENVRWSLKSNFVDIPTDCPQRDERLGWTGDIQAFAPTAAFLYDVQGMLVDWLRTLTSEQERLGHVPVYVPWIPGGAFWRPWQDIAGWGDAATLVPLALHQASGDAGILARQYSSAKGWVDHVEGLAGEGRVWDEGLQLGDWLDPTAPPENPMEAVTDPHLVATAYFARSAAAVSEMATVLGRAEDAARYAALAAEVRTAFVARYRVDAAGEQDPSADTQTAYALAIAFDLVTDEDARRRIGDRLAQLVRESGYTVATGFAGTPLVTWALSATGHLDEAYGLLQSHEAPSWLSTIDRGATTIWERWDSMLASGDVNPGDMTSFNHYALGSVADWMHRVVGGLAPAEPGYRRLRVAPRPGGTLTRATVRHLTPYGPAKVAWTLDDAALTVAFEVPAGTSADVDIPGAAPAVVGPGRHEVVVDRDDMDRALAATAPLPA</sequence>
<dbReference type="InterPro" id="IPR013783">
    <property type="entry name" value="Ig-like_fold"/>
</dbReference>
<dbReference type="SUPFAM" id="SSF48208">
    <property type="entry name" value="Six-hairpin glycosidases"/>
    <property type="match status" value="1"/>
</dbReference>
<evidence type="ECO:0000256" key="3">
    <source>
        <dbReference type="ARBA" id="ARBA00022801"/>
    </source>
</evidence>
<dbReference type="InterPro" id="IPR008928">
    <property type="entry name" value="6-hairpin_glycosidase_sf"/>
</dbReference>
<dbReference type="InterPro" id="IPR013737">
    <property type="entry name" value="Bac_rhamnosid_N"/>
</dbReference>
<feature type="domain" description="Alpha-L-rhamnosidase C-terminal" evidence="7">
    <location>
        <begin position="780"/>
        <end position="850"/>
    </location>
</feature>
<evidence type="ECO:0000256" key="2">
    <source>
        <dbReference type="ARBA" id="ARBA00012652"/>
    </source>
</evidence>
<dbReference type="Pfam" id="PF17389">
    <property type="entry name" value="Bac_rhamnosid6H"/>
    <property type="match status" value="1"/>
</dbReference>
<dbReference type="Gene3D" id="2.60.40.10">
    <property type="entry name" value="Immunoglobulins"/>
    <property type="match status" value="1"/>
</dbReference>
<dbReference type="InterPro" id="IPR016007">
    <property type="entry name" value="Alpha_rhamnosid"/>
</dbReference>
<dbReference type="PANTHER" id="PTHR33307:SF6">
    <property type="entry name" value="ALPHA-RHAMNOSIDASE (EUROFUNG)-RELATED"/>
    <property type="match status" value="1"/>
</dbReference>
<comment type="catalytic activity">
    <reaction evidence="1">
        <text>Hydrolysis of terminal non-reducing alpha-L-rhamnose residues in alpha-L-rhamnosides.</text>
        <dbReference type="EC" id="3.2.1.40"/>
    </reaction>
</comment>
<evidence type="ECO:0000259" key="6">
    <source>
        <dbReference type="Pfam" id="PF17389"/>
    </source>
</evidence>
<dbReference type="Pfam" id="PF17390">
    <property type="entry name" value="Bac_rhamnosid_C"/>
    <property type="match status" value="1"/>
</dbReference>
<feature type="domain" description="Alpha-L-rhamnosidase six-hairpin glycosidase" evidence="6">
    <location>
        <begin position="425"/>
        <end position="778"/>
    </location>
</feature>
<dbReference type="Pfam" id="PF08531">
    <property type="entry name" value="Bac_rhamnosid_N"/>
    <property type="match status" value="1"/>
</dbReference>
<dbReference type="Pfam" id="PF25788">
    <property type="entry name" value="Ig_Rha78A_N"/>
    <property type="match status" value="1"/>
</dbReference>
<dbReference type="InterPro" id="IPR008902">
    <property type="entry name" value="Rhamnosid_concanavalin"/>
</dbReference>
<keyword evidence="3 8" id="KW-0378">Hydrolase</keyword>
<dbReference type="PANTHER" id="PTHR33307">
    <property type="entry name" value="ALPHA-RHAMNOSIDASE (EUROFUNG)"/>
    <property type="match status" value="1"/>
</dbReference>
<dbReference type="RefSeq" id="WP_301131113.1">
    <property type="nucleotide sequence ID" value="NZ_JAUHPW010000001.1"/>
</dbReference>
<protein>
    <recommendedName>
        <fullName evidence="2">alpha-L-rhamnosidase</fullName>
        <ecNumber evidence="2">3.2.1.40</ecNumber>
    </recommendedName>
</protein>
<dbReference type="Pfam" id="PF05592">
    <property type="entry name" value="Bac_rhamnosid"/>
    <property type="match status" value="1"/>
</dbReference>
<reference evidence="8" key="1">
    <citation type="submission" date="2023-06" db="EMBL/GenBank/DDBJ databases">
        <title>Sysu t00192.</title>
        <authorList>
            <person name="Gao L."/>
            <person name="Fang B.-Z."/>
            <person name="Li W.-J."/>
        </authorList>
    </citation>
    <scope>NUCLEOTIDE SEQUENCE</scope>
    <source>
        <strain evidence="8">SYSU T00192</strain>
    </source>
</reference>
<gene>
    <name evidence="8" type="ORF">QQX09_02490</name>
</gene>
<evidence type="ECO:0000259" key="7">
    <source>
        <dbReference type="Pfam" id="PF17390"/>
    </source>
</evidence>
<dbReference type="Gene3D" id="2.60.420.10">
    <property type="entry name" value="Maltose phosphorylase, domain 3"/>
    <property type="match status" value="1"/>
</dbReference>
<dbReference type="EMBL" id="JAUHPW010000001">
    <property type="protein sequence ID" value="MDN4474718.1"/>
    <property type="molecule type" value="Genomic_DNA"/>
</dbReference>
<organism evidence="8 9">
    <name type="scientific">Demequina litoralis</name>
    <dbReference type="NCBI Taxonomy" id="3051660"/>
    <lineage>
        <taxon>Bacteria</taxon>
        <taxon>Bacillati</taxon>
        <taxon>Actinomycetota</taxon>
        <taxon>Actinomycetes</taxon>
        <taxon>Micrococcales</taxon>
        <taxon>Demequinaceae</taxon>
        <taxon>Demequina</taxon>
    </lineage>
</organism>
<proteinExistence type="predicted"/>
<dbReference type="EC" id="3.2.1.40" evidence="2"/>
<evidence type="ECO:0000313" key="8">
    <source>
        <dbReference type="EMBL" id="MDN4474718.1"/>
    </source>
</evidence>
<evidence type="ECO:0000259" key="5">
    <source>
        <dbReference type="Pfam" id="PF08531"/>
    </source>
</evidence>
<accession>A0ABT8G6E3</accession>
<dbReference type="InterPro" id="IPR035398">
    <property type="entry name" value="Bac_rhamnosid_C"/>
</dbReference>
<feature type="domain" description="Bacterial alpha-L-rhamnosidase N-terminal" evidence="5">
    <location>
        <begin position="144"/>
        <end position="313"/>
    </location>
</feature>
<dbReference type="GO" id="GO:0016787">
    <property type="term" value="F:hydrolase activity"/>
    <property type="evidence" value="ECO:0007669"/>
    <property type="project" value="UniProtKB-KW"/>
</dbReference>
<evidence type="ECO:0000259" key="4">
    <source>
        <dbReference type="Pfam" id="PF05592"/>
    </source>
</evidence>
<dbReference type="Gene3D" id="1.50.10.10">
    <property type="match status" value="1"/>
</dbReference>
<evidence type="ECO:0000256" key="1">
    <source>
        <dbReference type="ARBA" id="ARBA00001445"/>
    </source>
</evidence>
<dbReference type="Proteomes" id="UP001172728">
    <property type="component" value="Unassembled WGS sequence"/>
</dbReference>
<feature type="domain" description="Alpha-L-rhamnosidase concanavalin-like" evidence="4">
    <location>
        <begin position="325"/>
        <end position="420"/>
    </location>
</feature>
<dbReference type="Gene3D" id="2.60.120.260">
    <property type="entry name" value="Galactose-binding domain-like"/>
    <property type="match status" value="2"/>
</dbReference>
<dbReference type="InterPro" id="IPR012341">
    <property type="entry name" value="6hp_glycosidase-like_sf"/>
</dbReference>